<name>A0ABV5ZBF6_9GAMM</name>
<dbReference type="InterPro" id="IPR036663">
    <property type="entry name" value="Fumarylacetoacetase_C_sf"/>
</dbReference>
<keyword evidence="4" id="KW-1185">Reference proteome</keyword>
<dbReference type="Pfam" id="PF18288">
    <property type="entry name" value="FAA_hydro_N_2"/>
    <property type="match status" value="1"/>
</dbReference>
<dbReference type="PANTHER" id="PTHR43211:SF1">
    <property type="entry name" value="BLL6422 PROTEIN"/>
    <property type="match status" value="1"/>
</dbReference>
<evidence type="ECO:0000259" key="2">
    <source>
        <dbReference type="Pfam" id="PF18288"/>
    </source>
</evidence>
<dbReference type="InterPro" id="IPR011234">
    <property type="entry name" value="Fumarylacetoacetase-like_C"/>
</dbReference>
<dbReference type="PANTHER" id="PTHR43211">
    <property type="entry name" value="FUMARYLACETOACETATE HYDROLASE"/>
    <property type="match status" value="1"/>
</dbReference>
<dbReference type="EMBL" id="JBHLZN010000001">
    <property type="protein sequence ID" value="MFB9885541.1"/>
    <property type="molecule type" value="Genomic_DNA"/>
</dbReference>
<evidence type="ECO:0000313" key="3">
    <source>
        <dbReference type="EMBL" id="MFB9885541.1"/>
    </source>
</evidence>
<evidence type="ECO:0000313" key="4">
    <source>
        <dbReference type="Proteomes" id="UP001589628"/>
    </source>
</evidence>
<dbReference type="GO" id="GO:0016787">
    <property type="term" value="F:hydrolase activity"/>
    <property type="evidence" value="ECO:0007669"/>
    <property type="project" value="UniProtKB-KW"/>
</dbReference>
<dbReference type="SUPFAM" id="SSF56529">
    <property type="entry name" value="FAH"/>
    <property type="match status" value="1"/>
</dbReference>
<protein>
    <submittedName>
        <fullName evidence="3">Fumarylacetoacetate hydrolase family protein</fullName>
    </submittedName>
</protein>
<dbReference type="Gene3D" id="3.90.850.10">
    <property type="entry name" value="Fumarylacetoacetase-like, C-terminal domain"/>
    <property type="match status" value="1"/>
</dbReference>
<feature type="domain" description="Fumarylacetoacetase N-terminal" evidence="2">
    <location>
        <begin position="1"/>
        <end position="76"/>
    </location>
</feature>
<dbReference type="Pfam" id="PF01557">
    <property type="entry name" value="FAA_hydrolase"/>
    <property type="match status" value="1"/>
</dbReference>
<proteinExistence type="predicted"/>
<reference evidence="3 4" key="1">
    <citation type="submission" date="2024-09" db="EMBL/GenBank/DDBJ databases">
        <authorList>
            <person name="Sun Q."/>
            <person name="Mori K."/>
        </authorList>
    </citation>
    <scope>NUCLEOTIDE SEQUENCE [LARGE SCALE GENOMIC DNA]</scope>
    <source>
        <strain evidence="3 4">ATCC 51285</strain>
    </source>
</reference>
<feature type="domain" description="Fumarylacetoacetase-like C-terminal" evidence="1">
    <location>
        <begin position="80"/>
        <end position="321"/>
    </location>
</feature>
<comment type="caution">
    <text evidence="3">The sequence shown here is derived from an EMBL/GenBank/DDBJ whole genome shotgun (WGS) entry which is preliminary data.</text>
</comment>
<gene>
    <name evidence="3" type="ORF">ACFFLH_03855</name>
</gene>
<dbReference type="RefSeq" id="WP_027313634.1">
    <property type="nucleotide sequence ID" value="NZ_JBHLZN010000001.1"/>
</dbReference>
<organism evidence="3 4">
    <name type="scientific">Balneatrix alpica</name>
    <dbReference type="NCBI Taxonomy" id="75684"/>
    <lineage>
        <taxon>Bacteria</taxon>
        <taxon>Pseudomonadati</taxon>
        <taxon>Pseudomonadota</taxon>
        <taxon>Gammaproteobacteria</taxon>
        <taxon>Oceanospirillales</taxon>
        <taxon>Balneatrichaceae</taxon>
        <taxon>Balneatrix</taxon>
    </lineage>
</organism>
<dbReference type="Proteomes" id="UP001589628">
    <property type="component" value="Unassembled WGS sequence"/>
</dbReference>
<dbReference type="InterPro" id="IPR041072">
    <property type="entry name" value="FAA_hydro_N"/>
</dbReference>
<keyword evidence="3" id="KW-0378">Hydrolase</keyword>
<sequence>MKLASLKHGRDGILLVVSRDLSRAHRPSDLAPTLQAALDNWDELEPQLQARYQALNDNQIEAEAFTPQACAAPLPRAYQWVDGSAYVNHVELVRKARGAEMPPSFWTDPLMYQGTSDAMLGPCDPICLASEDYGIDFEAEVVVITGDVPMGSSPEQAVQHIKLIGLVNDVSLRNLIPAELAKGFGFFHSKPASAFSPVFVTPDELGEHWRDSQIHLPLKVWRNGELFGQPNCGVDMTFNFARLVAHAAYTRHLSAGTIVGSGTISNMDRSVGSCCIAERRMLEIIDQGSASTSFLRFGEQVRIEMLDQAGQSIFGAIEQQVQPYQG</sequence>
<evidence type="ECO:0000259" key="1">
    <source>
        <dbReference type="Pfam" id="PF01557"/>
    </source>
</evidence>
<accession>A0ABV5ZBF6</accession>